<dbReference type="EMBL" id="KF126678">
    <property type="protein sequence ID" value="AIA94026.1"/>
    <property type="molecule type" value="Genomic_DNA"/>
</dbReference>
<evidence type="ECO:0000259" key="3">
    <source>
        <dbReference type="Pfam" id="PF00905"/>
    </source>
</evidence>
<dbReference type="InterPro" id="IPR050396">
    <property type="entry name" value="Glycosyltr_51/Transpeptidase"/>
</dbReference>
<evidence type="ECO:0000256" key="2">
    <source>
        <dbReference type="ARBA" id="ARBA00022679"/>
    </source>
</evidence>
<sequence length="146" mass="15257">AVRLLLEAGGPDAVAGVAERLGLRGPFAKDASLALGTGEVTLLDLTAAYAPFANGGLRVTPYGIARAESREHVLAVPLTAPERVITAEQAAAMRRMLQAVVERGTGRAAALPGRRIGGKTGTTQDFRDAWFVGIWSGLGDWHLVGQ</sequence>
<dbReference type="GO" id="GO:0008955">
    <property type="term" value="F:peptidoglycan glycosyltransferase activity"/>
    <property type="evidence" value="ECO:0007669"/>
    <property type="project" value="TreeGrafter"/>
</dbReference>
<dbReference type="InterPro" id="IPR012338">
    <property type="entry name" value="Beta-lactam/transpept-like"/>
</dbReference>
<reference evidence="4" key="1">
    <citation type="journal article" date="2013" name="Environ. Microbiol.">
        <title>Seasonally variable intestinal metagenomes of the red palm weevil (Rhynchophorus ferrugineus).</title>
        <authorList>
            <person name="Jia S."/>
            <person name="Zhang X."/>
            <person name="Zhang G."/>
            <person name="Yin A."/>
            <person name="Zhang S."/>
            <person name="Li F."/>
            <person name="Wang L."/>
            <person name="Zhao D."/>
            <person name="Yun Q."/>
            <person name="Tala"/>
            <person name="Wang J."/>
            <person name="Sun G."/>
            <person name="Baabdullah M."/>
            <person name="Yu X."/>
            <person name="Hu S."/>
            <person name="Al-Mssallem I.S."/>
            <person name="Yu J."/>
        </authorList>
    </citation>
    <scope>NUCLEOTIDE SEQUENCE</scope>
</reference>
<dbReference type="InterPro" id="IPR001460">
    <property type="entry name" value="PCN-bd_Tpept"/>
</dbReference>
<dbReference type="AlphaFoldDB" id="A0A060CMG3"/>
<organism evidence="4">
    <name type="scientific">uncultured Granulibacter sp</name>
    <dbReference type="NCBI Taxonomy" id="708631"/>
    <lineage>
        <taxon>Bacteria</taxon>
        <taxon>Pseudomonadati</taxon>
        <taxon>Pseudomonadota</taxon>
        <taxon>Alphaproteobacteria</taxon>
        <taxon>Acetobacterales</taxon>
        <taxon>Acetobacteraceae</taxon>
        <taxon>Granulibacter</taxon>
        <taxon>environmental samples</taxon>
    </lineage>
</organism>
<evidence type="ECO:0000313" key="4">
    <source>
        <dbReference type="EMBL" id="AIA94026.1"/>
    </source>
</evidence>
<feature type="non-terminal residue" evidence="4">
    <location>
        <position position="1"/>
    </location>
</feature>
<feature type="domain" description="Penicillin-binding protein transpeptidase" evidence="3">
    <location>
        <begin position="31"/>
        <end position="134"/>
    </location>
</feature>
<dbReference type="GO" id="GO:0008658">
    <property type="term" value="F:penicillin binding"/>
    <property type="evidence" value="ECO:0007669"/>
    <property type="project" value="InterPro"/>
</dbReference>
<proteinExistence type="predicted"/>
<keyword evidence="2" id="KW-0808">Transferase</keyword>
<evidence type="ECO:0000256" key="1">
    <source>
        <dbReference type="ARBA" id="ARBA00022676"/>
    </source>
</evidence>
<dbReference type="PANTHER" id="PTHR32282:SF33">
    <property type="entry name" value="PEPTIDOGLYCAN GLYCOSYLTRANSFERASE"/>
    <property type="match status" value="1"/>
</dbReference>
<name>A0A060CMG3_9PROT</name>
<dbReference type="Gene3D" id="3.40.710.10">
    <property type="entry name" value="DD-peptidase/beta-lactamase superfamily"/>
    <property type="match status" value="1"/>
</dbReference>
<dbReference type="PANTHER" id="PTHR32282">
    <property type="entry name" value="BINDING PROTEIN TRANSPEPTIDASE, PUTATIVE-RELATED"/>
    <property type="match status" value="1"/>
</dbReference>
<dbReference type="GO" id="GO:0009252">
    <property type="term" value="P:peptidoglycan biosynthetic process"/>
    <property type="evidence" value="ECO:0007669"/>
    <property type="project" value="TreeGrafter"/>
</dbReference>
<dbReference type="SUPFAM" id="SSF56601">
    <property type="entry name" value="beta-lactamase/transpeptidase-like"/>
    <property type="match status" value="1"/>
</dbReference>
<accession>A0A060CMG3</accession>
<dbReference type="GO" id="GO:0030288">
    <property type="term" value="C:outer membrane-bounded periplasmic space"/>
    <property type="evidence" value="ECO:0007669"/>
    <property type="project" value="TreeGrafter"/>
</dbReference>
<dbReference type="Pfam" id="PF00905">
    <property type="entry name" value="Transpeptidase"/>
    <property type="match status" value="1"/>
</dbReference>
<protein>
    <submittedName>
        <fullName evidence="4">Transpeptidase</fullName>
    </submittedName>
</protein>
<keyword evidence="1" id="KW-0328">Glycosyltransferase</keyword>